<proteinExistence type="predicted"/>
<accession>A0AA86G2Q6</accession>
<organism evidence="1 2">
    <name type="scientific">Agrobacterium tumefaciens</name>
    <dbReference type="NCBI Taxonomy" id="358"/>
    <lineage>
        <taxon>Bacteria</taxon>
        <taxon>Pseudomonadati</taxon>
        <taxon>Pseudomonadota</taxon>
        <taxon>Alphaproteobacteria</taxon>
        <taxon>Hyphomicrobiales</taxon>
        <taxon>Rhizobiaceae</taxon>
        <taxon>Rhizobium/Agrobacterium group</taxon>
        <taxon>Agrobacterium</taxon>
        <taxon>Agrobacterium tumefaciens complex</taxon>
    </lineage>
</organism>
<name>A0A2L2LLI9_AGRTU</name>
<dbReference type="EMBL" id="CP026926">
    <property type="protein sequence ID" value="AVH45192.1"/>
    <property type="molecule type" value="Genomic_DNA"/>
</dbReference>
<accession>A0A2L2LLI9</accession>
<sequence>MGVRYLCPHNMIDLSGLVVNQDPKRGRCRYAINSYLAFTIA</sequence>
<protein>
    <submittedName>
        <fullName evidence="1">Uncharacterized protein</fullName>
    </submittedName>
</protein>
<geneLocation type="plasmid" evidence="2">
    <name>pti1d1609</name>
</geneLocation>
<dbReference type="Proteomes" id="UP000237717">
    <property type="component" value="Plasmid pTi1D1609"/>
</dbReference>
<reference evidence="1 2" key="1">
    <citation type="submission" date="2018-02" db="EMBL/GenBank/DDBJ databases">
        <title>Complete genome sequence of Agrobacterium tumefaciens 1D1609.</title>
        <authorList>
            <person name="Cho S.-T."/>
            <person name="Haryono M."/>
            <person name="Chang H.-H."/>
            <person name="Santos M.N."/>
            <person name="Lai E.-M."/>
            <person name="Kuo C.-H."/>
        </authorList>
    </citation>
    <scope>NUCLEOTIDE SEQUENCE [LARGE SCALE GENOMIC DNA]</scope>
    <source>
        <strain evidence="1 2">1D1609</strain>
        <plasmid evidence="2">Plasmid pti1d1609</plasmid>
    </source>
</reference>
<dbReference type="AlphaFoldDB" id="A0A2L2LLI9"/>
<evidence type="ECO:0000313" key="1">
    <source>
        <dbReference type="EMBL" id="AVH45192.1"/>
    </source>
</evidence>
<gene>
    <name evidence="1" type="ORF">At1D1609_51580</name>
</gene>
<keyword evidence="1" id="KW-0614">Plasmid</keyword>
<dbReference type="KEGG" id="atf:Ach5_52980"/>
<evidence type="ECO:0000313" key="2">
    <source>
        <dbReference type="Proteomes" id="UP000237717"/>
    </source>
</evidence>